<dbReference type="STRING" id="13035.Dacsa_0943"/>
<organism evidence="2 3">
    <name type="scientific">Dactylococcopsis salina (strain PCC 8305)</name>
    <name type="common">Myxobactron salinum</name>
    <dbReference type="NCBI Taxonomy" id="13035"/>
    <lineage>
        <taxon>Bacteria</taxon>
        <taxon>Bacillati</taxon>
        <taxon>Cyanobacteriota</taxon>
        <taxon>Cyanophyceae</taxon>
        <taxon>Nodosilineales</taxon>
        <taxon>Cymatolegaceae</taxon>
        <taxon>Dactylococcopsis</taxon>
    </lineage>
</organism>
<keyword evidence="3" id="KW-1185">Reference proteome</keyword>
<dbReference type="AlphaFoldDB" id="K9YT57"/>
<protein>
    <submittedName>
        <fullName evidence="2">Uncharacterized protein</fullName>
    </submittedName>
</protein>
<evidence type="ECO:0000256" key="1">
    <source>
        <dbReference type="SAM" id="MobiDB-lite"/>
    </source>
</evidence>
<feature type="compositionally biased region" description="Basic and acidic residues" evidence="1">
    <location>
        <begin position="1"/>
        <end position="18"/>
    </location>
</feature>
<dbReference type="Proteomes" id="UP000010482">
    <property type="component" value="Chromosome"/>
</dbReference>
<sequence length="141" mass="16386">MTHKPDKIKSKPRQKIDRNSPFPFPQDTPNKMGKSTAVMEREMKRMLLKIHQEQRESIADEFLKKLPEKGITIEEFQANFLLSTVNPKQMNSEEISKLATYIYQHDPDTFQSVLTQPNRVQFLSRPILSAIVGIMASKWLN</sequence>
<dbReference type="eggNOG" id="COG2208">
    <property type="taxonomic scope" value="Bacteria"/>
</dbReference>
<name>K9YT57_DACS8</name>
<dbReference type="EMBL" id="CP003944">
    <property type="protein sequence ID" value="AFZ49672.1"/>
    <property type="molecule type" value="Genomic_DNA"/>
</dbReference>
<dbReference type="HOGENOM" id="CLU_1822195_0_0_3"/>
<evidence type="ECO:0000313" key="2">
    <source>
        <dbReference type="EMBL" id="AFZ49672.1"/>
    </source>
</evidence>
<dbReference type="KEGG" id="dsl:Dacsa_0943"/>
<accession>K9YT57</accession>
<proteinExistence type="predicted"/>
<reference evidence="2" key="1">
    <citation type="submission" date="2012-04" db="EMBL/GenBank/DDBJ databases">
        <title>Finished genome of Dactylococcopsis salina PCC 8305.</title>
        <authorList>
            <consortium name="US DOE Joint Genome Institute"/>
            <person name="Gugger M."/>
            <person name="Coursin T."/>
            <person name="Rippka R."/>
            <person name="Tandeau De Marsac N."/>
            <person name="Huntemann M."/>
            <person name="Wei C.-L."/>
            <person name="Han J."/>
            <person name="Detter J.C."/>
            <person name="Han C."/>
            <person name="Tapia R."/>
            <person name="Daligault H."/>
            <person name="Chen A."/>
            <person name="Krypides N."/>
            <person name="Mavromatis K."/>
            <person name="Markowitz V."/>
            <person name="Szeto E."/>
            <person name="Ivanova N."/>
            <person name="Ovchinnikova G."/>
            <person name="Pagani I."/>
            <person name="Pati A."/>
            <person name="Goodwin L."/>
            <person name="Peters L."/>
            <person name="Pitluck S."/>
            <person name="Woyke T."/>
            <person name="Kerfeld C."/>
        </authorList>
    </citation>
    <scope>NUCLEOTIDE SEQUENCE [LARGE SCALE GENOMIC DNA]</scope>
    <source>
        <strain evidence="2">PCC 8305</strain>
    </source>
</reference>
<evidence type="ECO:0000313" key="3">
    <source>
        <dbReference type="Proteomes" id="UP000010482"/>
    </source>
</evidence>
<gene>
    <name evidence="2" type="ORF">Dacsa_0943</name>
</gene>
<feature type="region of interest" description="Disordered" evidence="1">
    <location>
        <begin position="1"/>
        <end position="33"/>
    </location>
</feature>
<dbReference type="RefSeq" id="WP_015228683.1">
    <property type="nucleotide sequence ID" value="NC_019780.1"/>
</dbReference>